<evidence type="ECO:0000313" key="1">
    <source>
        <dbReference type="EMBL" id="MBJ3778832.1"/>
    </source>
</evidence>
<name>A0A934IRM3_9HYPH</name>
<dbReference type="Proteomes" id="UP000609531">
    <property type="component" value="Unassembled WGS sequence"/>
</dbReference>
<comment type="caution">
    <text evidence="1">The sequence shown here is derived from an EMBL/GenBank/DDBJ whole genome shotgun (WGS) entry which is preliminary data.</text>
</comment>
<gene>
    <name evidence="1" type="ORF">JCR33_24245</name>
</gene>
<sequence length="309" mass="33704">MLSFLWKRLSEVGPKVSGRALRRFSEAEVERLLRARVLIEQRRADTWPVCTHCDCGLDARPIRTVGDELRACCPHDPNEDEVLAGDDLRRFAIEPERLAIAIAASGGLIGGVSPIGEGIWLLGRTPAGCAVVACLDAQILFGPGTSLALKSVAAGDPVSVLATECGPADGLRLTEMGFAAHAIADVMERDEADVERLRVERLSPTVGATRLVVDLTASSVTFDGQAIDLPPQMFSAFRMLAEQVDQRDPVLRSQEIEHRFEREARGVMRDLRKAIARCLSAEEADGLVRTVRNRGYRVGLDPSEVILTR</sequence>
<reference evidence="1" key="1">
    <citation type="submission" date="2020-12" db="EMBL/GenBank/DDBJ databases">
        <title>Bacterial taxonomy.</title>
        <authorList>
            <person name="Pan X."/>
        </authorList>
    </citation>
    <scope>NUCLEOTIDE SEQUENCE</scope>
    <source>
        <strain evidence="1">B2012</strain>
    </source>
</reference>
<evidence type="ECO:0000313" key="2">
    <source>
        <dbReference type="Proteomes" id="UP000609531"/>
    </source>
</evidence>
<accession>A0A934IRM3</accession>
<keyword evidence="2" id="KW-1185">Reference proteome</keyword>
<dbReference type="EMBL" id="JAEKJA010000043">
    <property type="protein sequence ID" value="MBJ3778832.1"/>
    <property type="molecule type" value="Genomic_DNA"/>
</dbReference>
<protein>
    <recommendedName>
        <fullName evidence="3">OmpR/PhoB-type domain-containing protein</fullName>
    </recommendedName>
</protein>
<dbReference type="Gene3D" id="1.10.10.10">
    <property type="entry name" value="Winged helix-like DNA-binding domain superfamily/Winged helix DNA-binding domain"/>
    <property type="match status" value="1"/>
</dbReference>
<dbReference type="RefSeq" id="WP_198884733.1">
    <property type="nucleotide sequence ID" value="NZ_JAEKJA010000043.1"/>
</dbReference>
<dbReference type="AlphaFoldDB" id="A0A934IRM3"/>
<proteinExistence type="predicted"/>
<dbReference type="InterPro" id="IPR036388">
    <property type="entry name" value="WH-like_DNA-bd_sf"/>
</dbReference>
<organism evidence="1 2">
    <name type="scientific">Acuticoccus mangrovi</name>
    <dbReference type="NCBI Taxonomy" id="2796142"/>
    <lineage>
        <taxon>Bacteria</taxon>
        <taxon>Pseudomonadati</taxon>
        <taxon>Pseudomonadota</taxon>
        <taxon>Alphaproteobacteria</taxon>
        <taxon>Hyphomicrobiales</taxon>
        <taxon>Amorphaceae</taxon>
        <taxon>Acuticoccus</taxon>
    </lineage>
</organism>
<evidence type="ECO:0008006" key="3">
    <source>
        <dbReference type="Google" id="ProtNLM"/>
    </source>
</evidence>